<dbReference type="PANTHER" id="PTHR12133:SF1">
    <property type="entry name" value="TRNA (ADENINE(58)-N(1))-METHYLTRANSFERASE, MITOCHONDRIAL"/>
    <property type="match status" value="1"/>
</dbReference>
<dbReference type="FunFam" id="3.40.50.150:FF:000019">
    <property type="entry name" value="tRNA (adenine(58)-N(1))-methyltransferase TrmI"/>
    <property type="match status" value="1"/>
</dbReference>
<keyword evidence="1" id="KW-0489">Methyltransferase</keyword>
<dbReference type="InterPro" id="IPR014816">
    <property type="entry name" value="tRNA_MeTrfase_Gcd14"/>
</dbReference>
<evidence type="ECO:0000313" key="6">
    <source>
        <dbReference type="EMBL" id="CAB4742273.1"/>
    </source>
</evidence>
<organism evidence="6">
    <name type="scientific">freshwater metagenome</name>
    <dbReference type="NCBI Taxonomy" id="449393"/>
    <lineage>
        <taxon>unclassified sequences</taxon>
        <taxon>metagenomes</taxon>
        <taxon>ecological metagenomes</taxon>
    </lineage>
</organism>
<evidence type="ECO:0000256" key="4">
    <source>
        <dbReference type="ARBA" id="ARBA00022694"/>
    </source>
</evidence>
<dbReference type="EMBL" id="CAEZYX010000052">
    <property type="protein sequence ID" value="CAB4742273.1"/>
    <property type="molecule type" value="Genomic_DNA"/>
</dbReference>
<evidence type="ECO:0000256" key="2">
    <source>
        <dbReference type="ARBA" id="ARBA00022679"/>
    </source>
</evidence>
<dbReference type="InterPro" id="IPR029063">
    <property type="entry name" value="SAM-dependent_MTases_sf"/>
</dbReference>
<dbReference type="Pfam" id="PF14801">
    <property type="entry name" value="TrmI-like_N"/>
    <property type="match status" value="1"/>
</dbReference>
<dbReference type="Gene3D" id="3.10.330.20">
    <property type="match status" value="1"/>
</dbReference>
<dbReference type="SUPFAM" id="SSF53335">
    <property type="entry name" value="S-adenosyl-L-methionine-dependent methyltransferases"/>
    <property type="match status" value="1"/>
</dbReference>
<keyword evidence="3" id="KW-0949">S-adenosyl-L-methionine</keyword>
<dbReference type="Gene3D" id="3.40.50.150">
    <property type="entry name" value="Vaccinia Virus protein VP39"/>
    <property type="match status" value="1"/>
</dbReference>
<keyword evidence="4" id="KW-0819">tRNA processing</keyword>
<proteinExistence type="predicted"/>
<dbReference type="PIRSF" id="PIRSF017269">
    <property type="entry name" value="GCD14"/>
    <property type="match status" value="1"/>
</dbReference>
<evidence type="ECO:0000259" key="5">
    <source>
        <dbReference type="Pfam" id="PF08704"/>
    </source>
</evidence>
<dbReference type="CDD" id="cd02440">
    <property type="entry name" value="AdoMet_MTases"/>
    <property type="match status" value="1"/>
</dbReference>
<keyword evidence="2" id="KW-0808">Transferase</keyword>
<sequence length="286" mass="31451">MQFNPSGPFRIGDRVQLTDEKGKLYSINLAIGGQFHTHKGWIDHETLIGSPEGSIFVTTSGSKYQAFRPLLTDFVLSMPRGATIVYPKDAALILGYADIFPGAKVLEAGAGSGALSISLLRAVGSSGLLHSFEKRDDFALIAEKNVLSYFGERPTHWKLSVGAVQEIEHDKDFDRVILDMLAPWDCVEMAYRSLKPGGVFAAYVATTTQLSKLAEAIKDDGRFTEPESFEGLIRGWHHEGLAVRPQHKMNAHTGFIIFARKVAEGTIALKRRRRPSKGAYGTADEE</sequence>
<protein>
    <submittedName>
        <fullName evidence="6">Unannotated protein</fullName>
    </submittedName>
</protein>
<dbReference type="GO" id="GO:0031515">
    <property type="term" value="C:tRNA (m1A) methyltransferase complex"/>
    <property type="evidence" value="ECO:0007669"/>
    <property type="project" value="InterPro"/>
</dbReference>
<dbReference type="GO" id="GO:0030488">
    <property type="term" value="P:tRNA methylation"/>
    <property type="evidence" value="ECO:0007669"/>
    <property type="project" value="InterPro"/>
</dbReference>
<gene>
    <name evidence="6" type="ORF">UFOPK2802_00621</name>
</gene>
<dbReference type="Pfam" id="PF08704">
    <property type="entry name" value="GCD14"/>
    <property type="match status" value="1"/>
</dbReference>
<dbReference type="GO" id="GO:0160107">
    <property type="term" value="F:tRNA (adenine(58)-N1)-methyltransferase activity"/>
    <property type="evidence" value="ECO:0007669"/>
    <property type="project" value="InterPro"/>
</dbReference>
<dbReference type="PANTHER" id="PTHR12133">
    <property type="entry name" value="TRNA (ADENINE(58)-N(1))-METHYLTRANSFERASE"/>
    <property type="match status" value="1"/>
</dbReference>
<dbReference type="AlphaFoldDB" id="A0A6J6T5U2"/>
<name>A0A6J6T5U2_9ZZZZ</name>
<reference evidence="6" key="1">
    <citation type="submission" date="2020-05" db="EMBL/GenBank/DDBJ databases">
        <authorList>
            <person name="Chiriac C."/>
            <person name="Salcher M."/>
            <person name="Ghai R."/>
            <person name="Kavagutti S V."/>
        </authorList>
    </citation>
    <scope>NUCLEOTIDE SEQUENCE</scope>
</reference>
<feature type="domain" description="tRNA (adenine(58)-N(1))-methyltransferase catalytic subunit TRM61 C-terminal" evidence="5">
    <location>
        <begin position="76"/>
        <end position="237"/>
    </location>
</feature>
<dbReference type="InterPro" id="IPR049470">
    <property type="entry name" value="TRM61_C"/>
</dbReference>
<evidence type="ECO:0000256" key="3">
    <source>
        <dbReference type="ARBA" id="ARBA00022691"/>
    </source>
</evidence>
<accession>A0A6J6T5U2</accession>
<evidence type="ECO:0000256" key="1">
    <source>
        <dbReference type="ARBA" id="ARBA00022603"/>
    </source>
</evidence>
<dbReference type="PROSITE" id="PS51620">
    <property type="entry name" value="SAM_TRM61"/>
    <property type="match status" value="1"/>
</dbReference>